<dbReference type="EMBL" id="CP062310">
    <property type="protein sequence ID" value="QOJ79203.1"/>
    <property type="molecule type" value="Genomic_DNA"/>
</dbReference>
<reference evidence="2 3" key="1">
    <citation type="submission" date="2020-10" db="EMBL/GenBank/DDBJ databases">
        <title>Thermofilum lucidum 3507LT sp. nov. a novel member of Thermofilaceae family isolated from Chile hot spring, and proposal of description order Thermofilales.</title>
        <authorList>
            <person name="Zayulina K.S."/>
            <person name="Elcheninov A.G."/>
            <person name="Toshchakov S.V."/>
            <person name="Kublanov I.V."/>
        </authorList>
    </citation>
    <scope>NUCLEOTIDE SEQUENCE [LARGE SCALE GENOMIC DNA]</scope>
    <source>
        <strain evidence="2 3">3507LT</strain>
    </source>
</reference>
<feature type="transmembrane region" description="Helical" evidence="1">
    <location>
        <begin position="141"/>
        <end position="163"/>
    </location>
</feature>
<feature type="transmembrane region" description="Helical" evidence="1">
    <location>
        <begin position="117"/>
        <end position="135"/>
    </location>
</feature>
<feature type="transmembrane region" description="Helical" evidence="1">
    <location>
        <begin position="81"/>
        <end position="105"/>
    </location>
</feature>
<keyword evidence="1" id="KW-0812">Transmembrane</keyword>
<feature type="transmembrane region" description="Helical" evidence="1">
    <location>
        <begin position="20"/>
        <end position="45"/>
    </location>
</feature>
<name>A0A7L9FJK7_9CREN</name>
<feature type="transmembrane region" description="Helical" evidence="1">
    <location>
        <begin position="175"/>
        <end position="196"/>
    </location>
</feature>
<feature type="transmembrane region" description="Helical" evidence="1">
    <location>
        <begin position="225"/>
        <end position="247"/>
    </location>
</feature>
<dbReference type="Proteomes" id="UP000594121">
    <property type="component" value="Chromosome"/>
</dbReference>
<feature type="transmembrane region" description="Helical" evidence="1">
    <location>
        <begin position="57"/>
        <end position="75"/>
    </location>
</feature>
<evidence type="ECO:0000313" key="2">
    <source>
        <dbReference type="EMBL" id="QOJ79203.1"/>
    </source>
</evidence>
<organism evidence="2 3">
    <name type="scientific">Infirmifilum lucidum</name>
    <dbReference type="NCBI Taxonomy" id="2776706"/>
    <lineage>
        <taxon>Archaea</taxon>
        <taxon>Thermoproteota</taxon>
        <taxon>Thermoprotei</taxon>
        <taxon>Thermofilales</taxon>
        <taxon>Thermofilaceae</taxon>
        <taxon>Infirmifilum</taxon>
    </lineage>
</organism>
<dbReference type="AlphaFoldDB" id="A0A7L9FJK7"/>
<dbReference type="KEGG" id="thel:IG193_01705"/>
<evidence type="ECO:0008006" key="4">
    <source>
        <dbReference type="Google" id="ProtNLM"/>
    </source>
</evidence>
<keyword evidence="3" id="KW-1185">Reference proteome</keyword>
<evidence type="ECO:0000313" key="3">
    <source>
        <dbReference type="Proteomes" id="UP000594121"/>
    </source>
</evidence>
<evidence type="ECO:0000256" key="1">
    <source>
        <dbReference type="SAM" id="Phobius"/>
    </source>
</evidence>
<sequence length="261" mass="28418">MDLRVFLSQLKAGAYLWASFYRHAPALIAVLLLRPYLVLLALVAIEPRASPASIVRDVLLSVLIVSSVDIIWDLAGNAFSLRFLGILPYLAVSPSTPSLALILSYIPRYIIESLLKALEFAPLLAIFLGLAQALLYTSALFALSALAVIPLLGLSSLVAYSVLASKEETVWLDRLAPLILLVSGAIYPVSLLPPWLRALSRALPTTYLFEMAHAVTEGSFTSGSFLALSAMFLTTSMLFNIIFQFLVSRGEAELIRRGVHV</sequence>
<keyword evidence="1" id="KW-0472">Membrane</keyword>
<dbReference type="RefSeq" id="WP_192819175.1">
    <property type="nucleotide sequence ID" value="NZ_CP062310.1"/>
</dbReference>
<protein>
    <recommendedName>
        <fullName evidence="4">Transport permease protein</fullName>
    </recommendedName>
</protein>
<accession>A0A7L9FJK7</accession>
<proteinExistence type="predicted"/>
<dbReference type="GeneID" id="59148571"/>
<gene>
    <name evidence="2" type="ORF">IG193_01705</name>
</gene>
<keyword evidence="1" id="KW-1133">Transmembrane helix</keyword>
<dbReference type="InParanoid" id="A0A7L9FJK7"/>